<sequence>MEKLRMTSSDVTANNTAKIAELFPGVMTEAVDPEGNTVRAVDFDLLRQELSDHLVEGPQERYQLDWPGKRASAFAANAPIAKTLRPIRKESVDFDATKNLFIEGDNLDALKLLQESYLSKVKVIYIDPPYNTGHDFVYNDDFGETVADYLAKSGQSNDEGSRLITNLETSGRFHSDWLSFMYPRLRLARNLLSDDGVIFVSISEHEVDNLRKLMDAVFGEANFIGQIAVSKGTTTGQDASHIGSSIDFLLVAARNRNSYVPNGLPLDDKDVARFREADERGRFSTLQFRKTGSNDRREDRPSMYYAVTAPDGTAVYPVGPGGYESRWRAGRDQYDRWVAEDMIVWNSDLSGIWKPYVKYYLEGRTKQVSNYWDDIEGNKKATMVVKDLLGAGIFSNPKPVGLLRKILHIATDSDSLVLDFFAGSGTTAHAVMELNATDGGRRSFIQVQLAEKVPAGSAAAKAGYSNIAEIAKERIRRAGTSIRDGAGMIGDQLDVGFRAVRVDTTNMADVLRVPDETDQQSLEGLGSSVKQGRTGEDLLFQVLLDWGLEITAPIVSETVEEHEVFLVDGGALVACFSKRISPELVRDLAKRQPLRAVFRDAGFASDDARINAEQIFKEISPSSDVKVI</sequence>
<keyword evidence="2 6" id="KW-0489">Methyltransferase</keyword>
<feature type="domain" description="DNA methylase N-4/N-6" evidence="5">
    <location>
        <begin position="121"/>
        <end position="436"/>
    </location>
</feature>
<comment type="caution">
    <text evidence="6">The sequence shown here is derived from an EMBL/GenBank/DDBJ whole genome shotgun (WGS) entry which is preliminary data.</text>
</comment>
<dbReference type="OrthoDB" id="9773060at2"/>
<dbReference type="RefSeq" id="WP_147063475.1">
    <property type="nucleotide sequence ID" value="NZ_BAABDN010000001.1"/>
</dbReference>
<dbReference type="PRINTS" id="PR00506">
    <property type="entry name" value="D21N6MTFRASE"/>
</dbReference>
<protein>
    <submittedName>
        <fullName evidence="6">DNA methylase N-4</fullName>
    </submittedName>
</protein>
<proteinExistence type="inferred from homology"/>
<keyword evidence="3" id="KW-0808">Transferase</keyword>
<evidence type="ECO:0000256" key="3">
    <source>
        <dbReference type="ARBA" id="ARBA00022679"/>
    </source>
</evidence>
<dbReference type="PIRSF" id="PIRSF015855">
    <property type="entry name" value="TypeIII_Mtase_mKpnI"/>
    <property type="match status" value="1"/>
</dbReference>
<evidence type="ECO:0000313" key="6">
    <source>
        <dbReference type="EMBL" id="GEQ13319.1"/>
    </source>
</evidence>
<organism evidence="6 7">
    <name type="scientific">Knoellia locipacati</name>
    <dbReference type="NCBI Taxonomy" id="882824"/>
    <lineage>
        <taxon>Bacteria</taxon>
        <taxon>Bacillati</taxon>
        <taxon>Actinomycetota</taxon>
        <taxon>Actinomycetes</taxon>
        <taxon>Micrococcales</taxon>
        <taxon>Intrasporangiaceae</taxon>
        <taxon>Knoellia</taxon>
    </lineage>
</organism>
<dbReference type="SUPFAM" id="SSF53335">
    <property type="entry name" value="S-adenosyl-L-methionine-dependent methyltransferases"/>
    <property type="match status" value="1"/>
</dbReference>
<evidence type="ECO:0000259" key="5">
    <source>
        <dbReference type="Pfam" id="PF01555"/>
    </source>
</evidence>
<reference evidence="6 7" key="1">
    <citation type="submission" date="2019-07" db="EMBL/GenBank/DDBJ databases">
        <title>Whole genome shotgun sequence of Knoellia locipacati NBRC 109775.</title>
        <authorList>
            <person name="Hosoyama A."/>
            <person name="Uohara A."/>
            <person name="Ohji S."/>
            <person name="Ichikawa N."/>
        </authorList>
    </citation>
    <scope>NUCLEOTIDE SEQUENCE [LARGE SCALE GENOMIC DNA]</scope>
    <source>
        <strain evidence="6 7">NBRC 109775</strain>
    </source>
</reference>
<dbReference type="GO" id="GO:0003677">
    <property type="term" value="F:DNA binding"/>
    <property type="evidence" value="ECO:0007669"/>
    <property type="project" value="InterPro"/>
</dbReference>
<dbReference type="Proteomes" id="UP000321793">
    <property type="component" value="Unassembled WGS sequence"/>
</dbReference>
<dbReference type="InterPro" id="IPR002295">
    <property type="entry name" value="N4/N6-MTase_EcoPI_Mod-like"/>
</dbReference>
<dbReference type="InterPro" id="IPR029063">
    <property type="entry name" value="SAM-dependent_MTases_sf"/>
</dbReference>
<dbReference type="InterPro" id="IPR002941">
    <property type="entry name" value="DNA_methylase_N4/N6"/>
</dbReference>
<dbReference type="Gene3D" id="3.40.50.150">
    <property type="entry name" value="Vaccinia Virus protein VP39"/>
    <property type="match status" value="1"/>
</dbReference>
<gene>
    <name evidence="6" type="ORF">KLO01_13660</name>
</gene>
<dbReference type="AlphaFoldDB" id="A0A512SZH9"/>
<evidence type="ECO:0000256" key="2">
    <source>
        <dbReference type="ARBA" id="ARBA00022603"/>
    </source>
</evidence>
<dbReference type="EMBL" id="BKBA01000004">
    <property type="protein sequence ID" value="GEQ13319.1"/>
    <property type="molecule type" value="Genomic_DNA"/>
</dbReference>
<comment type="similarity">
    <text evidence="1">Belongs to the N(4)/N(6)-methyltransferase family.</text>
</comment>
<keyword evidence="4" id="KW-0949">S-adenosyl-L-methionine</keyword>
<evidence type="ECO:0000256" key="4">
    <source>
        <dbReference type="ARBA" id="ARBA00022691"/>
    </source>
</evidence>
<keyword evidence="7" id="KW-1185">Reference proteome</keyword>
<dbReference type="PROSITE" id="PS00092">
    <property type="entry name" value="N6_MTASE"/>
    <property type="match status" value="1"/>
</dbReference>
<name>A0A512SZH9_9MICO</name>
<dbReference type="GO" id="GO:0008170">
    <property type="term" value="F:N-methyltransferase activity"/>
    <property type="evidence" value="ECO:0007669"/>
    <property type="project" value="InterPro"/>
</dbReference>
<dbReference type="Pfam" id="PF01555">
    <property type="entry name" value="N6_N4_Mtase"/>
    <property type="match status" value="1"/>
</dbReference>
<evidence type="ECO:0000256" key="1">
    <source>
        <dbReference type="ARBA" id="ARBA00006594"/>
    </source>
</evidence>
<evidence type="ECO:0000313" key="7">
    <source>
        <dbReference type="Proteomes" id="UP000321793"/>
    </source>
</evidence>
<dbReference type="InterPro" id="IPR002052">
    <property type="entry name" value="DNA_methylase_N6_adenine_CS"/>
</dbReference>
<accession>A0A512SZH9</accession>
<dbReference type="GO" id="GO:0032259">
    <property type="term" value="P:methylation"/>
    <property type="evidence" value="ECO:0007669"/>
    <property type="project" value="UniProtKB-KW"/>
</dbReference>